<dbReference type="Pfam" id="PF00009">
    <property type="entry name" value="GTP_EFTU"/>
    <property type="match status" value="1"/>
</dbReference>
<reference evidence="10" key="1">
    <citation type="journal article" date="2022" name="New Phytol.">
        <title>Evolutionary transition to the ectomycorrhizal habit in the genomes of a hyperdiverse lineage of mushroom-forming fungi.</title>
        <authorList>
            <person name="Looney B."/>
            <person name="Miyauchi S."/>
            <person name="Morin E."/>
            <person name="Drula E."/>
            <person name="Courty P.E."/>
            <person name="Kohler A."/>
            <person name="Kuo A."/>
            <person name="LaButti K."/>
            <person name="Pangilinan J."/>
            <person name="Lipzen A."/>
            <person name="Riley R."/>
            <person name="Andreopoulos W."/>
            <person name="He G."/>
            <person name="Johnson J."/>
            <person name="Nolan M."/>
            <person name="Tritt A."/>
            <person name="Barry K.W."/>
            <person name="Grigoriev I.V."/>
            <person name="Nagy L.G."/>
            <person name="Hibbett D."/>
            <person name="Henrissat B."/>
            <person name="Matheny P.B."/>
            <person name="Labbe J."/>
            <person name="Martin F.M."/>
        </authorList>
    </citation>
    <scope>NUCLEOTIDE SEQUENCE</scope>
    <source>
        <strain evidence="10">BPL690</strain>
    </source>
</reference>
<evidence type="ECO:0000256" key="1">
    <source>
        <dbReference type="ARBA" id="ARBA00004496"/>
    </source>
</evidence>
<feature type="compositionally biased region" description="Basic and acidic residues" evidence="8">
    <location>
        <begin position="85"/>
        <end position="97"/>
    </location>
</feature>
<keyword evidence="11" id="KW-1185">Reference proteome</keyword>
<dbReference type="SUPFAM" id="SSF50447">
    <property type="entry name" value="Translation proteins"/>
    <property type="match status" value="1"/>
</dbReference>
<dbReference type="GO" id="GO:0002184">
    <property type="term" value="P:cytoplasmic translational termination"/>
    <property type="evidence" value="ECO:0007669"/>
    <property type="project" value="UniProtKB-ARBA"/>
</dbReference>
<organism evidence="10 11">
    <name type="scientific">Multifurca ochricompacta</name>
    <dbReference type="NCBI Taxonomy" id="376703"/>
    <lineage>
        <taxon>Eukaryota</taxon>
        <taxon>Fungi</taxon>
        <taxon>Dikarya</taxon>
        <taxon>Basidiomycota</taxon>
        <taxon>Agaricomycotina</taxon>
        <taxon>Agaricomycetes</taxon>
        <taxon>Russulales</taxon>
        <taxon>Russulaceae</taxon>
        <taxon>Multifurca</taxon>
    </lineage>
</organism>
<feature type="region of interest" description="Disordered" evidence="8">
    <location>
        <begin position="170"/>
        <end position="377"/>
    </location>
</feature>
<dbReference type="CDD" id="cd16267">
    <property type="entry name" value="HBS1-like_II"/>
    <property type="match status" value="1"/>
</dbReference>
<dbReference type="GO" id="GO:0005829">
    <property type="term" value="C:cytosol"/>
    <property type="evidence" value="ECO:0007669"/>
    <property type="project" value="GOC"/>
</dbReference>
<evidence type="ECO:0000256" key="7">
    <source>
        <dbReference type="ARBA" id="ARBA00023134"/>
    </source>
</evidence>
<feature type="region of interest" description="Disordered" evidence="8">
    <location>
        <begin position="748"/>
        <end position="779"/>
    </location>
</feature>
<name>A0AAD4M767_9AGAM</name>
<dbReference type="FunFam" id="2.40.30.10:FF:000020">
    <property type="entry name" value="Translation elongation factor EF-1"/>
    <property type="match status" value="1"/>
</dbReference>
<evidence type="ECO:0000313" key="10">
    <source>
        <dbReference type="EMBL" id="KAI0301877.1"/>
    </source>
</evidence>
<dbReference type="Proteomes" id="UP001203297">
    <property type="component" value="Unassembled WGS sequence"/>
</dbReference>
<dbReference type="SUPFAM" id="SSF52540">
    <property type="entry name" value="P-loop containing nucleoside triphosphate hydrolases"/>
    <property type="match status" value="1"/>
</dbReference>
<gene>
    <name evidence="10" type="ORF">B0F90DRAFT_1667716</name>
</gene>
<evidence type="ECO:0000256" key="5">
    <source>
        <dbReference type="ARBA" id="ARBA00022845"/>
    </source>
</evidence>
<feature type="compositionally biased region" description="Polar residues" evidence="8">
    <location>
        <begin position="352"/>
        <end position="362"/>
    </location>
</feature>
<sequence>MSRHRFVRNLDLDEERDDGALSDGGDDMTLSNMTGLENVRAILGSEEQCGFTDSFIKESLWDCYFDVDKTVEWLKEGLTPPEEEQERKNAARERKETGAAFSDEDVVVKGMNAAQIHAARMAQLAEGRSAPGFTSFPNDHLPSIQPLEDYNSVSEADMYVRRLSTITERTEKTELTEAPPRSSQSIAFSSRRSPRALSSVTESSYGEVIESRLGRTNLPVDPNTIRPSPPPSALRLSRDEFEAYDSGDGESTRTVTPPLRAPSVPISSLDTIPDIPDNQTKSTRNPSSNLQRSNSAQRAIPVQVFKSSPSKGLTAPVDKPLPELPLPSEPRHSVVESRASSGRPRKSKLSALANSRVTSSKASTITQSSRLSSSTLGTSSVRTYPALRPSSGSELSLIEEETNSATSSIVHQALLTALNQEAADRSAVAPQKQDKEFEVYGKPTSEAKGGSPVMFYTAAESPLTSSSERPASKLAKLAQAKSKQGGSGIRKPKVPRSPSPSTLLRSTHTEYLTPIANGPTATTAITTLYQSLDHLISPARSVLPPSFPPAEHMSSSASSPEPKQSKLAMKAKKSHQKRSTSAEDEQAYLPVPVHAMFKPEGHRSHGIPLTSDEDKGHRKEHRDKLPRERRRGHGHSNPASPLDESTANVKASSPKRKSSAAKAASIPLAPLGPFAFDIPSPDDIVFNARRDTSLARSASDGSTLTAFPASTAYSRSSFTSAAKEREKAQKLAVQKKIAETQVASRAANRAISQKSPKAAKTAKITGTASGAATPLRKDSEQRNIDLSALGLGVEERLPVYEEPPTMTLAREKVLEEAMKALEAESKGLTGISLVIIGSDNSSGHVDAGKSTLWEEEKTKMANERASSKIGKGSFSWAWQFDGTTEERERGITMDIAVQVLSTPHKNITILDAPGHRDFIPNMISGASQADCALLVVGASKGEFEAGFDRGGQTREHVLLVRSLGVTQIVAAINKLDLVDWSKERYESICNQLKAFLVQSGFQASKTHFVPVGAMLGVNLVSHKGQDIVALNSWYSGPTLVELLGLLLAIAVGHQILTLGNTVDRLQAPTRDITSPLRFPVSNVFKGQGSSTGVWGRVCGGIVQVGERLRVLPGDETAVVKGIETETDRVQWAAAGSNVTLYLISIDPIHLSMESVLCPPASPVELASAFTARIIVFDIQVPILAGASRFDKGYLCGVQITIRQAAFAGSGARNVTIPLETFSTNKEMGRILVRRGGETIAAGEYHC</sequence>
<accession>A0AAD4M767</accession>
<dbReference type="GO" id="GO:0006417">
    <property type="term" value="P:regulation of translation"/>
    <property type="evidence" value="ECO:0007669"/>
    <property type="project" value="UniProtKB-KW"/>
</dbReference>
<evidence type="ECO:0000256" key="3">
    <source>
        <dbReference type="ARBA" id="ARBA00022741"/>
    </source>
</evidence>
<feature type="compositionally biased region" description="Low complexity" evidence="8">
    <location>
        <begin position="179"/>
        <end position="191"/>
    </location>
</feature>
<dbReference type="PROSITE" id="PS51722">
    <property type="entry name" value="G_TR_2"/>
    <property type="match status" value="1"/>
</dbReference>
<dbReference type="Gene3D" id="2.40.30.10">
    <property type="entry name" value="Translation factors"/>
    <property type="match status" value="2"/>
</dbReference>
<dbReference type="PANTHER" id="PTHR23115">
    <property type="entry name" value="TRANSLATION FACTOR"/>
    <property type="match status" value="1"/>
</dbReference>
<feature type="compositionally biased region" description="Polar residues" evidence="8">
    <location>
        <begin position="277"/>
        <end position="297"/>
    </location>
</feature>
<evidence type="ECO:0000313" key="11">
    <source>
        <dbReference type="Proteomes" id="UP001203297"/>
    </source>
</evidence>
<keyword evidence="2" id="KW-0963">Cytoplasm</keyword>
<keyword evidence="5" id="KW-0810">Translation regulation</keyword>
<keyword evidence="6" id="KW-0648">Protein biosynthesis</keyword>
<dbReference type="GO" id="GO:0005525">
    <property type="term" value="F:GTP binding"/>
    <property type="evidence" value="ECO:0007669"/>
    <property type="project" value="UniProtKB-KW"/>
</dbReference>
<dbReference type="InterPro" id="IPR009000">
    <property type="entry name" value="Transl_B-barrel_sf"/>
</dbReference>
<dbReference type="InterPro" id="IPR000795">
    <property type="entry name" value="T_Tr_GTP-bd_dom"/>
</dbReference>
<feature type="compositionally biased region" description="Low complexity" evidence="8">
    <location>
        <begin position="758"/>
        <end position="773"/>
    </location>
</feature>
<dbReference type="EMBL" id="WTXG01000012">
    <property type="protein sequence ID" value="KAI0301877.1"/>
    <property type="molecule type" value="Genomic_DNA"/>
</dbReference>
<dbReference type="InterPro" id="IPR015033">
    <property type="entry name" value="HBS1-like_N"/>
</dbReference>
<feature type="compositionally biased region" description="Basic and acidic residues" evidence="8">
    <location>
        <begin position="612"/>
        <end position="626"/>
    </location>
</feature>
<evidence type="ECO:0000256" key="8">
    <source>
        <dbReference type="SAM" id="MobiDB-lite"/>
    </source>
</evidence>
<feature type="compositionally biased region" description="Low complexity" evidence="8">
    <location>
        <begin position="472"/>
        <end position="484"/>
    </location>
</feature>
<feature type="compositionally biased region" description="Low complexity" evidence="8">
    <location>
        <begin position="549"/>
        <end position="566"/>
    </location>
</feature>
<feature type="region of interest" description="Disordered" evidence="8">
    <location>
        <begin position="543"/>
        <end position="663"/>
    </location>
</feature>
<dbReference type="Gene3D" id="3.40.50.300">
    <property type="entry name" value="P-loop containing nucleotide triphosphate hydrolases"/>
    <property type="match status" value="1"/>
</dbReference>
<dbReference type="InterPro" id="IPR027417">
    <property type="entry name" value="P-loop_NTPase"/>
</dbReference>
<dbReference type="PRINTS" id="PR00315">
    <property type="entry name" value="ELONGATNFCT"/>
</dbReference>
<comment type="subcellular location">
    <subcellularLocation>
        <location evidence="1">Cytoplasm</location>
    </subcellularLocation>
</comment>
<feature type="compositionally biased region" description="Polar residues" evidence="8">
    <location>
        <begin position="637"/>
        <end position="649"/>
    </location>
</feature>
<keyword evidence="7" id="KW-0342">GTP-binding</keyword>
<feature type="compositionally biased region" description="Low complexity" evidence="8">
    <location>
        <begin position="363"/>
        <end position="377"/>
    </location>
</feature>
<dbReference type="Pfam" id="PF08938">
    <property type="entry name" value="HBS1_N"/>
    <property type="match status" value="1"/>
</dbReference>
<feature type="domain" description="Tr-type G" evidence="9">
    <location>
        <begin position="834"/>
        <end position="1051"/>
    </location>
</feature>
<proteinExistence type="predicted"/>
<dbReference type="GO" id="GO:0003924">
    <property type="term" value="F:GTPase activity"/>
    <property type="evidence" value="ECO:0007669"/>
    <property type="project" value="InterPro"/>
</dbReference>
<evidence type="ECO:0000256" key="4">
    <source>
        <dbReference type="ARBA" id="ARBA00022801"/>
    </source>
</evidence>
<evidence type="ECO:0000256" key="2">
    <source>
        <dbReference type="ARBA" id="ARBA00022490"/>
    </source>
</evidence>
<dbReference type="AlphaFoldDB" id="A0AAD4M767"/>
<feature type="region of interest" description="Disordered" evidence="8">
    <location>
        <begin position="77"/>
        <end position="98"/>
    </location>
</feature>
<feature type="region of interest" description="Disordered" evidence="8">
    <location>
        <begin position="461"/>
        <end position="505"/>
    </location>
</feature>
<evidence type="ECO:0000256" key="6">
    <source>
        <dbReference type="ARBA" id="ARBA00022917"/>
    </source>
</evidence>
<feature type="compositionally biased region" description="Basic residues" evidence="8">
    <location>
        <begin position="569"/>
        <end position="578"/>
    </location>
</feature>
<dbReference type="InterPro" id="IPR050100">
    <property type="entry name" value="TRAFAC_GTPase_members"/>
</dbReference>
<evidence type="ECO:0000259" key="9">
    <source>
        <dbReference type="PROSITE" id="PS51722"/>
    </source>
</evidence>
<protein>
    <recommendedName>
        <fullName evidence="9">Tr-type G domain-containing protein</fullName>
    </recommendedName>
</protein>
<keyword evidence="4" id="KW-0378">Hydrolase</keyword>
<comment type="caution">
    <text evidence="10">The sequence shown here is derived from an EMBL/GenBank/DDBJ whole genome shotgun (WGS) entry which is preliminary data.</text>
</comment>
<keyword evidence="3" id="KW-0547">Nucleotide-binding</keyword>